<comment type="caution">
    <text evidence="3">The sequence shown here is derived from an EMBL/GenBank/DDBJ whole genome shotgun (WGS) entry which is preliminary data.</text>
</comment>
<feature type="compositionally biased region" description="Polar residues" evidence="1">
    <location>
        <begin position="60"/>
        <end position="69"/>
    </location>
</feature>
<feature type="region of interest" description="Disordered" evidence="1">
    <location>
        <begin position="121"/>
        <end position="152"/>
    </location>
</feature>
<name>A0A8J4RFH7_9ROSI</name>
<dbReference type="PANTHER" id="PTHR12785">
    <property type="entry name" value="SPLICING FACTOR 3B"/>
    <property type="match status" value="1"/>
</dbReference>
<dbReference type="PANTHER" id="PTHR12785:SF6">
    <property type="entry name" value="SPLICING FACTOR 3B SUBUNIT 2"/>
    <property type="match status" value="1"/>
</dbReference>
<dbReference type="GO" id="GO:0005634">
    <property type="term" value="C:nucleus"/>
    <property type="evidence" value="ECO:0007669"/>
    <property type="project" value="InterPro"/>
</dbReference>
<feature type="region of interest" description="Disordered" evidence="1">
    <location>
        <begin position="32"/>
        <end position="86"/>
    </location>
</feature>
<dbReference type="Pfam" id="PF04037">
    <property type="entry name" value="DUF382"/>
    <property type="match status" value="1"/>
</dbReference>
<proteinExistence type="predicted"/>
<gene>
    <name evidence="3" type="ORF">CMV_010360</name>
</gene>
<dbReference type="AlphaFoldDB" id="A0A8J4RFH7"/>
<reference evidence="3" key="1">
    <citation type="submission" date="2020-03" db="EMBL/GenBank/DDBJ databases">
        <title>Castanea mollissima Vanexum genome sequencing.</title>
        <authorList>
            <person name="Staton M."/>
        </authorList>
    </citation>
    <scope>NUCLEOTIDE SEQUENCE</scope>
    <source>
        <tissue evidence="3">Leaf</tissue>
    </source>
</reference>
<dbReference type="InterPro" id="IPR007180">
    <property type="entry name" value="DUF382"/>
</dbReference>
<accession>A0A8J4RFH7</accession>
<evidence type="ECO:0000313" key="3">
    <source>
        <dbReference type="EMBL" id="KAF3965450.1"/>
    </source>
</evidence>
<evidence type="ECO:0000259" key="2">
    <source>
        <dbReference type="Pfam" id="PF04037"/>
    </source>
</evidence>
<keyword evidence="4" id="KW-1185">Reference proteome</keyword>
<feature type="domain" description="DUF382" evidence="2">
    <location>
        <begin position="180"/>
        <end position="215"/>
    </location>
</feature>
<feature type="compositionally biased region" description="Polar residues" evidence="1">
    <location>
        <begin position="32"/>
        <end position="43"/>
    </location>
</feature>
<dbReference type="InterPro" id="IPR052584">
    <property type="entry name" value="U2_snRNP_Complex_Component"/>
</dbReference>
<dbReference type="EMBL" id="JRKL02001187">
    <property type="protein sequence ID" value="KAF3965450.1"/>
    <property type="molecule type" value="Genomic_DNA"/>
</dbReference>
<sequence length="260" mass="29460">MLRKFEERNFLKQGEEGSLSITLPLSNNTVASGDLSCNPNPTKKSCDTKGGCHRRKQKNSKACQAPSSVTDDDDSKENNDPQQTIPQVEVEYVPEPAELDDGMDEEFRKIFSKFSFCETTETQDSDNKDESAENAASTMKADSDSVLEEQDNPQKERISVFIFQLQRRMKIAELKQIFSRPDVVEVWDATSADLKLLVFLKSYRNTVPVPRHWGAAVTIMETGLVGLQLPSEEIWGEIMFVLYKVSIFQYASEDGELMFY</sequence>
<dbReference type="Proteomes" id="UP000737018">
    <property type="component" value="Unassembled WGS sequence"/>
</dbReference>
<dbReference type="OrthoDB" id="10260794at2759"/>
<evidence type="ECO:0000256" key="1">
    <source>
        <dbReference type="SAM" id="MobiDB-lite"/>
    </source>
</evidence>
<protein>
    <recommendedName>
        <fullName evidence="2">DUF382 domain-containing protein</fullName>
    </recommendedName>
</protein>
<evidence type="ECO:0000313" key="4">
    <source>
        <dbReference type="Proteomes" id="UP000737018"/>
    </source>
</evidence>
<organism evidence="3 4">
    <name type="scientific">Castanea mollissima</name>
    <name type="common">Chinese chestnut</name>
    <dbReference type="NCBI Taxonomy" id="60419"/>
    <lineage>
        <taxon>Eukaryota</taxon>
        <taxon>Viridiplantae</taxon>
        <taxon>Streptophyta</taxon>
        <taxon>Embryophyta</taxon>
        <taxon>Tracheophyta</taxon>
        <taxon>Spermatophyta</taxon>
        <taxon>Magnoliopsida</taxon>
        <taxon>eudicotyledons</taxon>
        <taxon>Gunneridae</taxon>
        <taxon>Pentapetalae</taxon>
        <taxon>rosids</taxon>
        <taxon>fabids</taxon>
        <taxon>Fagales</taxon>
        <taxon>Fagaceae</taxon>
        <taxon>Castanea</taxon>
    </lineage>
</organism>